<dbReference type="EMBL" id="SOYY01000014">
    <property type="protein sequence ID" value="KAA0712391.1"/>
    <property type="molecule type" value="Genomic_DNA"/>
</dbReference>
<evidence type="ECO:0000259" key="2">
    <source>
        <dbReference type="SMART" id="SM00409"/>
    </source>
</evidence>
<dbReference type="InterPro" id="IPR003599">
    <property type="entry name" value="Ig_sub"/>
</dbReference>
<evidence type="ECO:0000256" key="1">
    <source>
        <dbReference type="SAM" id="MobiDB-lite"/>
    </source>
</evidence>
<keyword evidence="4" id="KW-1185">Reference proteome</keyword>
<name>A0A5A9NTQ3_9TELE</name>
<dbReference type="AlphaFoldDB" id="A0A5A9NTQ3"/>
<comment type="caution">
    <text evidence="3">The sequence shown here is derived from an EMBL/GenBank/DDBJ whole genome shotgun (WGS) entry which is preliminary data.</text>
</comment>
<dbReference type="SMART" id="SM00409">
    <property type="entry name" value="IG"/>
    <property type="match status" value="1"/>
</dbReference>
<accession>A0A5A9NTQ3</accession>
<organism evidence="3 4">
    <name type="scientific">Triplophysa tibetana</name>
    <dbReference type="NCBI Taxonomy" id="1572043"/>
    <lineage>
        <taxon>Eukaryota</taxon>
        <taxon>Metazoa</taxon>
        <taxon>Chordata</taxon>
        <taxon>Craniata</taxon>
        <taxon>Vertebrata</taxon>
        <taxon>Euteleostomi</taxon>
        <taxon>Actinopterygii</taxon>
        <taxon>Neopterygii</taxon>
        <taxon>Teleostei</taxon>
        <taxon>Ostariophysi</taxon>
        <taxon>Cypriniformes</taxon>
        <taxon>Nemacheilidae</taxon>
        <taxon>Triplophysa</taxon>
    </lineage>
</organism>
<dbReference type="SUPFAM" id="SSF48726">
    <property type="entry name" value="Immunoglobulin"/>
    <property type="match status" value="1"/>
</dbReference>
<dbReference type="Proteomes" id="UP000324632">
    <property type="component" value="Chromosome 14"/>
</dbReference>
<feature type="region of interest" description="Disordered" evidence="1">
    <location>
        <begin position="1"/>
        <end position="27"/>
    </location>
</feature>
<dbReference type="InterPro" id="IPR036179">
    <property type="entry name" value="Ig-like_dom_sf"/>
</dbReference>
<evidence type="ECO:0000313" key="3">
    <source>
        <dbReference type="EMBL" id="KAA0712391.1"/>
    </source>
</evidence>
<sequence length="249" mass="28303">MEKEDTQGQTKRPHIPKSKYIEQQGQTGKASKKRLVIVSSMMISGALLTRCMCKVCVKKRCSSKYNHEEEEEEAMNKILISIDLFIWFQAAETLDQLTDLGENVTINCDLDEEEIYWLLLKVPDPPVMILRTLSTESLFFNKTFRQKYSIQSKTHLFINNITVYELGVYYCLKKDTPPKFSSGIRLQINAYETQTPPRYSNSAVLPPFGSTTILSRSGSVAVCRVHGFGCVASPSTQKMCHPTIKERSL</sequence>
<dbReference type="Gene3D" id="2.60.40.10">
    <property type="entry name" value="Immunoglobulins"/>
    <property type="match status" value="1"/>
</dbReference>
<protein>
    <recommendedName>
        <fullName evidence="2">Immunoglobulin domain-containing protein</fullName>
    </recommendedName>
</protein>
<dbReference type="InterPro" id="IPR013783">
    <property type="entry name" value="Ig-like_fold"/>
</dbReference>
<evidence type="ECO:0000313" key="4">
    <source>
        <dbReference type="Proteomes" id="UP000324632"/>
    </source>
</evidence>
<gene>
    <name evidence="3" type="ORF">E1301_Tti022470</name>
</gene>
<proteinExistence type="predicted"/>
<reference evidence="3 4" key="1">
    <citation type="journal article" date="2019" name="Mol. Ecol. Resour.">
        <title>Chromosome-level genome assembly of Triplophysa tibetana, a fish adapted to the harsh high-altitude environment of the Tibetan Plateau.</title>
        <authorList>
            <person name="Yang X."/>
            <person name="Liu H."/>
            <person name="Ma Z."/>
            <person name="Zou Y."/>
            <person name="Zou M."/>
            <person name="Mao Y."/>
            <person name="Li X."/>
            <person name="Wang H."/>
            <person name="Chen T."/>
            <person name="Wang W."/>
            <person name="Yang R."/>
        </authorList>
    </citation>
    <scope>NUCLEOTIDE SEQUENCE [LARGE SCALE GENOMIC DNA]</scope>
    <source>
        <strain evidence="3">TTIB1903HZAU</strain>
        <tissue evidence="3">Muscle</tissue>
    </source>
</reference>
<feature type="domain" description="Immunoglobulin" evidence="2">
    <location>
        <begin position="93"/>
        <end position="189"/>
    </location>
</feature>